<dbReference type="PANTHER" id="PTHR37815:SF3">
    <property type="entry name" value="UPF0397 PROTEIN SPR0429"/>
    <property type="match status" value="1"/>
</dbReference>
<evidence type="ECO:0000313" key="5">
    <source>
        <dbReference type="Proteomes" id="UP000181884"/>
    </source>
</evidence>
<dbReference type="EMBL" id="JXKH01000003">
    <property type="protein sequence ID" value="OJG18964.1"/>
    <property type="molecule type" value="Genomic_DNA"/>
</dbReference>
<organism evidence="4 5">
    <name type="scientific">Enterococcus canis</name>
    <dbReference type="NCBI Taxonomy" id="214095"/>
    <lineage>
        <taxon>Bacteria</taxon>
        <taxon>Bacillati</taxon>
        <taxon>Bacillota</taxon>
        <taxon>Bacilli</taxon>
        <taxon>Lactobacillales</taxon>
        <taxon>Enterococcaceae</taxon>
        <taxon>Enterococcus</taxon>
    </lineage>
</organism>
<evidence type="ECO:0008006" key="6">
    <source>
        <dbReference type="Google" id="ProtNLM"/>
    </source>
</evidence>
<feature type="transmembrane region" description="Helical" evidence="3">
    <location>
        <begin position="129"/>
        <end position="150"/>
    </location>
</feature>
<keyword evidence="2 3" id="KW-1133">Transmembrane helix</keyword>
<feature type="transmembrane region" description="Helical" evidence="3">
    <location>
        <begin position="104"/>
        <end position="123"/>
    </location>
</feature>
<reference evidence="4 5" key="1">
    <citation type="submission" date="2014-12" db="EMBL/GenBank/DDBJ databases">
        <title>Draft genome sequences of 29 type strains of Enterococci.</title>
        <authorList>
            <person name="Zhong Z."/>
            <person name="Sun Z."/>
            <person name="Liu W."/>
            <person name="Zhang W."/>
            <person name="Zhang H."/>
        </authorList>
    </citation>
    <scope>NUCLEOTIDE SEQUENCE [LARGE SCALE GENOMIC DNA]</scope>
    <source>
        <strain evidence="4 5">DSM 17029</strain>
    </source>
</reference>
<evidence type="ECO:0000256" key="1">
    <source>
        <dbReference type="ARBA" id="ARBA00022692"/>
    </source>
</evidence>
<evidence type="ECO:0000256" key="3">
    <source>
        <dbReference type="SAM" id="Phobius"/>
    </source>
</evidence>
<comment type="caution">
    <text evidence="4">The sequence shown here is derived from an EMBL/GenBank/DDBJ whole genome shotgun (WGS) entry which is preliminary data.</text>
</comment>
<dbReference type="GO" id="GO:0016020">
    <property type="term" value="C:membrane"/>
    <property type="evidence" value="ECO:0007669"/>
    <property type="project" value="InterPro"/>
</dbReference>
<dbReference type="InterPro" id="IPR009825">
    <property type="entry name" value="ECF_substrate-spec-like"/>
</dbReference>
<feature type="transmembrane region" description="Helical" evidence="3">
    <location>
        <begin position="6"/>
        <end position="27"/>
    </location>
</feature>
<dbReference type="STRING" id="214095.RU97_GL001582"/>
<dbReference type="PANTHER" id="PTHR37815">
    <property type="entry name" value="UPF0397 PROTEIN BC_2624-RELATED"/>
    <property type="match status" value="1"/>
</dbReference>
<proteinExistence type="predicted"/>
<name>A0A1L8RGU6_9ENTE</name>
<gene>
    <name evidence="4" type="ORF">RU97_GL001582</name>
</gene>
<keyword evidence="5" id="KW-1185">Reference proteome</keyword>
<dbReference type="Pfam" id="PF07155">
    <property type="entry name" value="ECF-ribofla_trS"/>
    <property type="match status" value="1"/>
</dbReference>
<keyword evidence="3" id="KW-0472">Membrane</keyword>
<sequence length="165" mass="17323">MKKISLPLLAMLIAVTVTLSIFFIIPVPPTRGFVTLAEVGIYTTSLLFGGVPGMIVGAASGGLIDLISGYPEWALFSIIIHGLQGYITGRLAKKAFKGSDMTGLALGSIVMVVGYFFAGWFLFGLGSGLASIVGNIVQNGFGIIVTLPVVKGLARFQGIRKDRVS</sequence>
<dbReference type="Proteomes" id="UP000181884">
    <property type="component" value="Unassembled WGS sequence"/>
</dbReference>
<evidence type="ECO:0000313" key="4">
    <source>
        <dbReference type="EMBL" id="OJG18964.1"/>
    </source>
</evidence>
<dbReference type="AlphaFoldDB" id="A0A1L8RGU6"/>
<protein>
    <recommendedName>
        <fullName evidence="6">ECF transporter S component</fullName>
    </recommendedName>
</protein>
<evidence type="ECO:0000256" key="2">
    <source>
        <dbReference type="ARBA" id="ARBA00022989"/>
    </source>
</evidence>
<keyword evidence="1 3" id="KW-0812">Transmembrane</keyword>
<accession>A0A1L8RGU6</accession>
<dbReference type="Gene3D" id="1.10.1760.20">
    <property type="match status" value="1"/>
</dbReference>
<feature type="transmembrane region" description="Helical" evidence="3">
    <location>
        <begin position="39"/>
        <end position="61"/>
    </location>
</feature>
<dbReference type="RefSeq" id="WP_067393054.1">
    <property type="nucleotide sequence ID" value="NZ_JXKH01000003.1"/>
</dbReference>